<sequence length="123" mass="14417">EAKKLEVDFPAIAAFLREAANSSLYRGKLLKSIQNLYKNKGDDFIVFIEFYKNDPVLYPQLVALKNKDWEDIYSDLETIFKGTEFNAHHIIPANLCIIVKHYKRYCNGQQIIIKYLNSMIWII</sequence>
<keyword evidence="2" id="KW-1185">Reference proteome</keyword>
<dbReference type="RefSeq" id="WP_313993320.1">
    <property type="nucleotide sequence ID" value="NZ_JASJOT010000002.1"/>
</dbReference>
<comment type="caution">
    <text evidence="1">The sequence shown here is derived from an EMBL/GenBank/DDBJ whole genome shotgun (WGS) entry which is preliminary data.</text>
</comment>
<evidence type="ECO:0000313" key="2">
    <source>
        <dbReference type="Proteomes" id="UP001228581"/>
    </source>
</evidence>
<reference evidence="1 2" key="1">
    <citation type="submission" date="2023-05" db="EMBL/GenBank/DDBJ databases">
        <authorList>
            <person name="Zhang X."/>
        </authorList>
    </citation>
    <scope>NUCLEOTIDE SEQUENCE [LARGE SCALE GENOMIC DNA]</scope>
    <source>
        <strain evidence="1 2">DM2B3-1</strain>
    </source>
</reference>
<dbReference type="EMBL" id="JASJOT010000002">
    <property type="protein sequence ID" value="MDJ1492455.1"/>
    <property type="molecule type" value="Genomic_DNA"/>
</dbReference>
<accession>A0ABT7CHJ0</accession>
<gene>
    <name evidence="1" type="ORF">QNI19_05905</name>
</gene>
<evidence type="ECO:0000313" key="1">
    <source>
        <dbReference type="EMBL" id="MDJ1492455.1"/>
    </source>
</evidence>
<dbReference type="Proteomes" id="UP001228581">
    <property type="component" value="Unassembled WGS sequence"/>
</dbReference>
<organism evidence="1 2">
    <name type="scientific">Xanthocytophaga flava</name>
    <dbReference type="NCBI Taxonomy" id="3048013"/>
    <lineage>
        <taxon>Bacteria</taxon>
        <taxon>Pseudomonadati</taxon>
        <taxon>Bacteroidota</taxon>
        <taxon>Cytophagia</taxon>
        <taxon>Cytophagales</taxon>
        <taxon>Rhodocytophagaceae</taxon>
        <taxon>Xanthocytophaga</taxon>
    </lineage>
</organism>
<name>A0ABT7CHJ0_9BACT</name>
<proteinExistence type="predicted"/>
<protein>
    <submittedName>
        <fullName evidence="1">Uncharacterized protein</fullName>
    </submittedName>
</protein>
<feature type="non-terminal residue" evidence="1">
    <location>
        <position position="1"/>
    </location>
</feature>